<comment type="caution">
    <text evidence="1">The sequence shown here is derived from an EMBL/GenBank/DDBJ whole genome shotgun (WGS) entry which is preliminary data.</text>
</comment>
<dbReference type="EMBL" id="JALBCA010000122">
    <property type="protein sequence ID" value="KAI2382478.1"/>
    <property type="molecule type" value="Genomic_DNA"/>
</dbReference>
<organism evidence="1">
    <name type="scientific">Ophidiomyces ophidiicola</name>
    <dbReference type="NCBI Taxonomy" id="1387563"/>
    <lineage>
        <taxon>Eukaryota</taxon>
        <taxon>Fungi</taxon>
        <taxon>Dikarya</taxon>
        <taxon>Ascomycota</taxon>
        <taxon>Pezizomycotina</taxon>
        <taxon>Eurotiomycetes</taxon>
        <taxon>Eurotiomycetidae</taxon>
        <taxon>Onygenales</taxon>
        <taxon>Onygenaceae</taxon>
        <taxon>Ophidiomyces</taxon>
    </lineage>
</organism>
<reference evidence="1" key="1">
    <citation type="journal article" date="2022" name="bioRxiv">
        <title>Population genetic analysis of Ophidiomyces ophidiicola, the causative agent of snake fungal disease, indicates recent introductions to the USA.</title>
        <authorList>
            <person name="Ladner J.T."/>
            <person name="Palmer J.M."/>
            <person name="Ettinger C.L."/>
            <person name="Stajich J.E."/>
            <person name="Farrell T.M."/>
            <person name="Glorioso B.M."/>
            <person name="Lawson B."/>
            <person name="Price S.J."/>
            <person name="Stengle A.G."/>
            <person name="Grear D.A."/>
            <person name="Lorch J.M."/>
        </authorList>
    </citation>
    <scope>NUCLEOTIDE SEQUENCE</scope>
    <source>
        <strain evidence="1">NWHC 24266-5</strain>
    </source>
</reference>
<gene>
    <name evidence="1" type="ORF">LOY88_005996</name>
</gene>
<evidence type="ECO:0000313" key="1">
    <source>
        <dbReference type="EMBL" id="KAI2382478.1"/>
    </source>
</evidence>
<sequence>MSDRYFGDGRRRQVTGFGSSSRRTALGYWVPLAITVSVAAVGLAAWVWSERNEGDGDEYGEGQHSQTPIKLYPESESSRHADLSDSHEHPRLPDGDNSMISRMQDAWRQAPSPQQWLDGASKKVVAGVAAAGAAVGGALSAIREEEHSDLDDSPRNANQQGHPATTTGPGTSTIPYGTSGPPFSKPTTRRIRTIAIVISSISKNEADEDISAHTSILAHLPAYIEPDTARIFVLIYAPGVQPRASEGTSTRPSLSVASSYSNISPGEATNTGSAESAFLKDVKPKPASDDFPSAPRFFKALYSQAQALVDKETMIIPFATPAGHLHILRHLSPDFVYIQESLTGTGGEIVHNLTGWVRQVVVVVGDEHRGVLVDSEDESASAEQRERWWQKEGVLGLGKQIDVVDGVRVGDDWKRRVCGHE</sequence>
<name>A0ACB8US81_9EURO</name>
<proteinExistence type="predicted"/>
<accession>A0ACB8US81</accession>
<protein>
    <submittedName>
        <fullName evidence="1">Uncharacterized protein</fullName>
    </submittedName>
</protein>